<accession>A0AAW0QH58</accession>
<feature type="compositionally biased region" description="Basic and acidic residues" evidence="1">
    <location>
        <begin position="10"/>
        <end position="20"/>
    </location>
</feature>
<evidence type="ECO:0000313" key="2">
    <source>
        <dbReference type="EMBL" id="KAK8099822.1"/>
    </source>
</evidence>
<protein>
    <submittedName>
        <fullName evidence="2">Uncharacterized protein</fullName>
    </submittedName>
</protein>
<keyword evidence="3" id="KW-1185">Reference proteome</keyword>
<feature type="region of interest" description="Disordered" evidence="1">
    <location>
        <begin position="1"/>
        <end position="99"/>
    </location>
</feature>
<name>A0AAW0QH58_9PEZI</name>
<reference evidence="2 3" key="1">
    <citation type="submission" date="2023-01" db="EMBL/GenBank/DDBJ databases">
        <title>Analysis of 21 Apiospora genomes using comparative genomics revels a genus with tremendous synthesis potential of carbohydrate active enzymes and secondary metabolites.</title>
        <authorList>
            <person name="Sorensen T."/>
        </authorList>
    </citation>
    <scope>NUCLEOTIDE SEQUENCE [LARGE SCALE GENOMIC DNA]</scope>
    <source>
        <strain evidence="2 3">CBS 117206</strain>
    </source>
</reference>
<organism evidence="2 3">
    <name type="scientific">Apiospora kogelbergensis</name>
    <dbReference type="NCBI Taxonomy" id="1337665"/>
    <lineage>
        <taxon>Eukaryota</taxon>
        <taxon>Fungi</taxon>
        <taxon>Dikarya</taxon>
        <taxon>Ascomycota</taxon>
        <taxon>Pezizomycotina</taxon>
        <taxon>Sordariomycetes</taxon>
        <taxon>Xylariomycetidae</taxon>
        <taxon>Amphisphaeriales</taxon>
        <taxon>Apiosporaceae</taxon>
        <taxon>Apiospora</taxon>
    </lineage>
</organism>
<feature type="compositionally biased region" description="Polar residues" evidence="1">
    <location>
        <begin position="78"/>
        <end position="89"/>
    </location>
</feature>
<feature type="compositionally biased region" description="Basic and acidic residues" evidence="1">
    <location>
        <begin position="27"/>
        <end position="47"/>
    </location>
</feature>
<evidence type="ECO:0000256" key="1">
    <source>
        <dbReference type="SAM" id="MobiDB-lite"/>
    </source>
</evidence>
<dbReference type="AlphaFoldDB" id="A0AAW0QH58"/>
<evidence type="ECO:0000313" key="3">
    <source>
        <dbReference type="Proteomes" id="UP001392437"/>
    </source>
</evidence>
<sequence>MHHRRKRRQMSREGRKDHTIPVKRWLRWHDSHKRSSDDDNTPKDIEKGTLSSSQSSRNNSRDEGCTAPLPEKPMPVYNSDTSRNDSSQYGPFPKSMLDV</sequence>
<comment type="caution">
    <text evidence="2">The sequence shown here is derived from an EMBL/GenBank/DDBJ whole genome shotgun (WGS) entry which is preliminary data.</text>
</comment>
<dbReference type="EMBL" id="JAQQWP010000009">
    <property type="protein sequence ID" value="KAK8099822.1"/>
    <property type="molecule type" value="Genomic_DNA"/>
</dbReference>
<dbReference type="Proteomes" id="UP001392437">
    <property type="component" value="Unassembled WGS sequence"/>
</dbReference>
<gene>
    <name evidence="2" type="ORF">PG999_010196</name>
</gene>
<proteinExistence type="predicted"/>